<evidence type="ECO:0000256" key="2">
    <source>
        <dbReference type="ARBA" id="ARBA00010487"/>
    </source>
</evidence>
<evidence type="ECO:0000256" key="3">
    <source>
        <dbReference type="ARBA" id="ARBA00022692"/>
    </source>
</evidence>
<keyword evidence="4 8" id="KW-1133">Transmembrane helix</keyword>
<protein>
    <submittedName>
        <fullName evidence="9">Uncharacterized protein</fullName>
    </submittedName>
</protein>
<feature type="compositionally biased region" description="Basic and acidic residues" evidence="7">
    <location>
        <begin position="1133"/>
        <end position="1153"/>
    </location>
</feature>
<feature type="region of interest" description="Disordered" evidence="7">
    <location>
        <begin position="926"/>
        <end position="988"/>
    </location>
</feature>
<comment type="similarity">
    <text evidence="2">Belongs to the LIMR family.</text>
</comment>
<feature type="compositionally biased region" description="Low complexity" evidence="7">
    <location>
        <begin position="1059"/>
        <end position="1081"/>
    </location>
</feature>
<feature type="transmembrane region" description="Helical" evidence="8">
    <location>
        <begin position="402"/>
        <end position="423"/>
    </location>
</feature>
<evidence type="ECO:0000256" key="8">
    <source>
        <dbReference type="SAM" id="Phobius"/>
    </source>
</evidence>
<feature type="transmembrane region" description="Helical" evidence="8">
    <location>
        <begin position="129"/>
        <end position="146"/>
    </location>
</feature>
<feature type="compositionally biased region" description="Basic and acidic residues" evidence="7">
    <location>
        <begin position="1267"/>
        <end position="1289"/>
    </location>
</feature>
<feature type="compositionally biased region" description="Basic and acidic residues" evidence="7">
    <location>
        <begin position="795"/>
        <end position="808"/>
    </location>
</feature>
<feature type="compositionally biased region" description="Low complexity" evidence="7">
    <location>
        <begin position="605"/>
        <end position="618"/>
    </location>
</feature>
<comment type="caution">
    <text evidence="9">The sequence shown here is derived from an EMBL/GenBank/DDBJ whole genome shotgun (WGS) entry which is preliminary data.</text>
</comment>
<name>A0A8H6FBR3_9LECA</name>
<evidence type="ECO:0000256" key="1">
    <source>
        <dbReference type="ARBA" id="ARBA00004141"/>
    </source>
</evidence>
<organism evidence="9 10">
    <name type="scientific">Letharia lupina</name>
    <dbReference type="NCBI Taxonomy" id="560253"/>
    <lineage>
        <taxon>Eukaryota</taxon>
        <taxon>Fungi</taxon>
        <taxon>Dikarya</taxon>
        <taxon>Ascomycota</taxon>
        <taxon>Pezizomycotina</taxon>
        <taxon>Lecanoromycetes</taxon>
        <taxon>OSLEUM clade</taxon>
        <taxon>Lecanoromycetidae</taxon>
        <taxon>Lecanorales</taxon>
        <taxon>Lecanorineae</taxon>
        <taxon>Parmeliaceae</taxon>
        <taxon>Letharia</taxon>
    </lineage>
</organism>
<feature type="transmembrane region" description="Helical" evidence="8">
    <location>
        <begin position="88"/>
        <end position="108"/>
    </location>
</feature>
<evidence type="ECO:0000256" key="7">
    <source>
        <dbReference type="SAM" id="MobiDB-lite"/>
    </source>
</evidence>
<feature type="transmembrane region" description="Helical" evidence="8">
    <location>
        <begin position="6"/>
        <end position="26"/>
    </location>
</feature>
<dbReference type="PANTHER" id="PTHR21355:SF0">
    <property type="entry name" value="G-PROTEIN COUPLED RECEPTOR-ASSOCIATED PROTEIN LMBRD2"/>
    <property type="match status" value="1"/>
</dbReference>
<feature type="coiled-coil region" evidence="6">
    <location>
        <begin position="203"/>
        <end position="237"/>
    </location>
</feature>
<dbReference type="GO" id="GO:0016020">
    <property type="term" value="C:membrane"/>
    <property type="evidence" value="ECO:0007669"/>
    <property type="project" value="UniProtKB-SubCell"/>
</dbReference>
<feature type="region of interest" description="Disordered" evidence="7">
    <location>
        <begin position="645"/>
        <end position="913"/>
    </location>
</feature>
<dbReference type="GeneID" id="59329041"/>
<evidence type="ECO:0000256" key="5">
    <source>
        <dbReference type="ARBA" id="ARBA00023136"/>
    </source>
</evidence>
<feature type="compositionally biased region" description="Polar residues" evidence="7">
    <location>
        <begin position="1007"/>
        <end position="1038"/>
    </location>
</feature>
<feature type="region of interest" description="Disordered" evidence="7">
    <location>
        <begin position="559"/>
        <end position="620"/>
    </location>
</feature>
<accession>A0A8H6FBR3</accession>
<dbReference type="PANTHER" id="PTHR21355">
    <property type="entry name" value="G-PROTEIN COUPLED RECEPTOR-ASSOCIATED PROTEIN LMBRD2"/>
    <property type="match status" value="1"/>
</dbReference>
<dbReference type="Proteomes" id="UP000593566">
    <property type="component" value="Unassembled WGS sequence"/>
</dbReference>
<dbReference type="EMBL" id="JACCJB010000011">
    <property type="protein sequence ID" value="KAF6222577.1"/>
    <property type="molecule type" value="Genomic_DNA"/>
</dbReference>
<gene>
    <name evidence="9" type="ORF">HO133_000623</name>
</gene>
<evidence type="ECO:0000256" key="6">
    <source>
        <dbReference type="SAM" id="Coils"/>
    </source>
</evidence>
<proteinExistence type="inferred from homology"/>
<evidence type="ECO:0000313" key="9">
    <source>
        <dbReference type="EMBL" id="KAF6222577.1"/>
    </source>
</evidence>
<feature type="transmembrane region" description="Helical" evidence="8">
    <location>
        <begin position="38"/>
        <end position="59"/>
    </location>
</feature>
<reference evidence="9 10" key="1">
    <citation type="journal article" date="2020" name="Genomics">
        <title>Complete, high-quality genomes from long-read metagenomic sequencing of two wolf lichen thalli reveals enigmatic genome architecture.</title>
        <authorList>
            <person name="McKenzie S.K."/>
            <person name="Walston R.F."/>
            <person name="Allen J.L."/>
        </authorList>
    </citation>
    <scope>NUCLEOTIDE SEQUENCE [LARGE SCALE GENOMIC DNA]</scope>
    <source>
        <strain evidence="9">WasteWater1</strain>
    </source>
</reference>
<feature type="compositionally biased region" description="Gly residues" evidence="7">
    <location>
        <begin position="1217"/>
        <end position="1236"/>
    </location>
</feature>
<feature type="transmembrane region" description="Helical" evidence="8">
    <location>
        <begin position="353"/>
        <end position="372"/>
    </location>
</feature>
<evidence type="ECO:0000313" key="10">
    <source>
        <dbReference type="Proteomes" id="UP000593566"/>
    </source>
</evidence>
<comment type="subcellular location">
    <subcellularLocation>
        <location evidence="1">Membrane</location>
        <topology evidence="1">Multi-pass membrane protein</topology>
    </subcellularLocation>
</comment>
<feature type="region of interest" description="Disordered" evidence="7">
    <location>
        <begin position="1003"/>
        <end position="1103"/>
    </location>
</feature>
<sequence length="1301" mass="143982">MKSSTGSDAFALLALAFISIFVLLLLRHFLPLRTTPAYLILPIFLSLALPISIILLVPIDLASSSRPDEEALRGIWLPEGVMLVAWRMTYWLTFALTWVILPLLGEYTDSGYRTPKDRIFYSLRSNARYQLIVIACAAAAGIYVFLQNGFAGGSVKSLVMALAYCWGLIMAIYLMGHGLVAVPRRLFRNANVAGRLKRIQSHAPKVNDRLSDATTELEELEAQLTQLRKRKNAVSRDHEEWIEDISDASSLPNSRIASTAARVPAPALPAVITDRYLAELTRKLTRARHKRARFVEAWDRLIQEAVDTQAIVDAGASRKLDFGKASPHSSWSERLNFLTPYTRYLLYSQVVPAIRIAHGAVFSLASVCIVWSELVKYVAPKLSIISLTILSHSKAHANEVGFGGQVIASLWLLYMSMATLASFDDVKIWGNRALVRRNTYGESATWYSGQIAKLTVPLAYNFLTFFPRDVHRETIFYHFLGRLINLTPLGAGFDYFFPIFILVPVCATLFNLYGRVKNVLGFGILGDDDEGNPSAFGTGGWREGKELIDRELEGASRLGLSGHLDGPSSPLPSGTQSPTRAGPQPNHALTSQSARPSVPRQSTFQQRQAQRLADATAAAEEEDENVFQGFAHRVKNTIDSVERPDWLSDLGKRPKWMGRADGSTEGSGRADSGRGMGRWFGGRPADGRTGPTSSTSYPTNNQTPQQKLNFDPPSPPKFNGLLPARNHPATPERHGQAYLSGRQSQPRSGAGIDPSYLSPPSKIGSRPELNASRSGSEADSLLDLYSKPRSLGETSLRESMDRTDRGLAQEEPFLEVEDPERSRWIHRDKLAMIESHEMQEAGIKLPPQRQRSITSRSRSRREKNRSQDQSTVAPDRDEGMPPLKDRQDRRTETPTRQDDRGEQNVVNEFDIRTPEEIAADNHIATNLSNGYHQPQPDLRKSSSRIPLPRSSPMPIPQEHIERDHPLPRKRGTSGNYSNSDDNGLSYSRIRSRNNSVGSAILLDDIDNTPNHTPTPASNPGPLNQFTPSNTQRTPSSAQRPKPRSGLDTTPLSQKPRIISTTTTSLRTPSSRTPSSRTPSSTVQRPKSRSGLEPRPATAINRPVGEAPWLATMYKPDPRLPPEEQLLPTHAKRLQQEQWERAQKESQQRMREVEGQQSKHHHQKPTAQLPREFSPLAEHTINGLQPSSRDADEKALQEQSAPEWPLTQATPRKPPPASGGGLNANPAAGGGDDGGQHAGYSPIPRVKQGASPTLGNVTDIRPGQRALDPFERERMARRDEEKGGRADPGKKKEKGCGCCVVM</sequence>
<feature type="transmembrane region" description="Helical" evidence="8">
    <location>
        <begin position="158"/>
        <end position="182"/>
    </location>
</feature>
<feature type="compositionally biased region" description="Polar residues" evidence="7">
    <location>
        <begin position="690"/>
        <end position="708"/>
    </location>
</feature>
<dbReference type="RefSeq" id="XP_037151923.1">
    <property type="nucleotide sequence ID" value="XM_037291561.1"/>
</dbReference>
<feature type="compositionally biased region" description="Basic and acidic residues" evidence="7">
    <location>
        <begin position="819"/>
        <end position="839"/>
    </location>
</feature>
<feature type="compositionally biased region" description="Polar residues" evidence="7">
    <location>
        <begin position="587"/>
        <end position="604"/>
    </location>
</feature>
<dbReference type="InterPro" id="IPR051584">
    <property type="entry name" value="GPCR-associated_LMBR1"/>
</dbReference>
<evidence type="ECO:0000256" key="4">
    <source>
        <dbReference type="ARBA" id="ARBA00022989"/>
    </source>
</evidence>
<keyword evidence="3 8" id="KW-0812">Transmembrane</keyword>
<dbReference type="Pfam" id="PF04791">
    <property type="entry name" value="LMBR1"/>
    <property type="match status" value="1"/>
</dbReference>
<dbReference type="InterPro" id="IPR006876">
    <property type="entry name" value="LMBR1-like_membr_prot"/>
</dbReference>
<keyword evidence="6" id="KW-0175">Coiled coil</keyword>
<feature type="region of interest" description="Disordered" evidence="7">
    <location>
        <begin position="1132"/>
        <end position="1294"/>
    </location>
</feature>
<keyword evidence="5 8" id="KW-0472">Membrane</keyword>
<feature type="compositionally biased region" description="Basic and acidic residues" evidence="7">
    <location>
        <begin position="874"/>
        <end position="902"/>
    </location>
</feature>
<keyword evidence="10" id="KW-1185">Reference proteome</keyword>
<feature type="transmembrane region" description="Helical" evidence="8">
    <location>
        <begin position="495"/>
        <end position="513"/>
    </location>
</feature>
<feature type="compositionally biased region" description="Polar residues" evidence="7">
    <location>
        <begin position="972"/>
        <end position="985"/>
    </location>
</feature>